<evidence type="ECO:0000259" key="4">
    <source>
        <dbReference type="Pfam" id="PF00185"/>
    </source>
</evidence>
<dbReference type="PANTHER" id="PTHR45753:SF6">
    <property type="entry name" value="ASPARTATE CARBAMOYLTRANSFERASE"/>
    <property type="match status" value="1"/>
</dbReference>
<dbReference type="RefSeq" id="WP_189576528.1">
    <property type="nucleotide sequence ID" value="NZ_BMXU01000002.1"/>
</dbReference>
<dbReference type="PRINTS" id="PR00101">
    <property type="entry name" value="ATCASE"/>
</dbReference>
<sequence length="312" mass="33574">MRHVTDIETLGRDDLDRILEGALLYDRMLLEGKDIGDPLRGRLQFNLFYENSTRTSLSFLIAGRKMGVEVVNVPVAASSIHKGESLRDTVLTLAAQGADFLVLRASGAGSIDAAKSSMHEMGFGTSVINAGEGAFGHPTQALLDAATLYKALHREPKDGLGGISIAIIGDLVHSRVAASCTRLFAKLGAEVRLCAPEDLLPQWATDGAALVTTSRDEALDGVDVAMALRIQRERFDTDIPLDPETYRSDYGLSMEALSFAKPTAFVMHPGPMNRGVEIDDDVADDQSRSLILQQVAMGVPTRMSCLAFAAEL</sequence>
<proteinExistence type="inferred from homology"/>
<evidence type="ECO:0000313" key="6">
    <source>
        <dbReference type="EMBL" id="MFC3303720.1"/>
    </source>
</evidence>
<gene>
    <name evidence="6" type="ORF">ACFONP_13385</name>
</gene>
<comment type="similarity">
    <text evidence="3">Belongs to the aspartate/ornithine carbamoyltransferase superfamily.</text>
</comment>
<keyword evidence="2 3" id="KW-0808">Transferase</keyword>
<dbReference type="InterPro" id="IPR006130">
    <property type="entry name" value="Asp/Orn_carbamoylTrfase"/>
</dbReference>
<dbReference type="PANTHER" id="PTHR45753">
    <property type="entry name" value="ORNITHINE CARBAMOYLTRANSFERASE, MITOCHONDRIAL"/>
    <property type="match status" value="1"/>
</dbReference>
<dbReference type="EC" id="2.1.3.2" evidence="6"/>
<dbReference type="Pfam" id="PF02729">
    <property type="entry name" value="OTCace_N"/>
    <property type="match status" value="1"/>
</dbReference>
<dbReference type="InterPro" id="IPR006131">
    <property type="entry name" value="Asp_carbamoyltransf_Asp/Orn-bd"/>
</dbReference>
<evidence type="ECO:0000256" key="2">
    <source>
        <dbReference type="ARBA" id="ARBA00022679"/>
    </source>
</evidence>
<feature type="domain" description="Aspartate/ornithine carbamoyltransferase carbamoyl-P binding" evidence="5">
    <location>
        <begin position="2"/>
        <end position="149"/>
    </location>
</feature>
<comment type="function">
    <text evidence="1">Reversibly catalyzes the transfer of the carbamoyl group from carbamoyl phosphate (CP) to the N(epsilon) atom of ornithine (ORN) to produce L-citrulline.</text>
</comment>
<dbReference type="Gene3D" id="3.40.50.1370">
    <property type="entry name" value="Aspartate/ornithine carbamoyltransferase"/>
    <property type="match status" value="2"/>
</dbReference>
<dbReference type="PROSITE" id="PS00097">
    <property type="entry name" value="CARBAMOYLTRANSFERASE"/>
    <property type="match status" value="1"/>
</dbReference>
<dbReference type="EMBL" id="JBHRVA010000003">
    <property type="protein sequence ID" value="MFC3303720.1"/>
    <property type="molecule type" value="Genomic_DNA"/>
</dbReference>
<protein>
    <submittedName>
        <fullName evidence="6">Aspartate carbamoyltransferase catalytic subunit</fullName>
        <ecNumber evidence="6">2.1.3.2</ecNumber>
    </submittedName>
</protein>
<dbReference type="PRINTS" id="PR00100">
    <property type="entry name" value="AOTCASE"/>
</dbReference>
<dbReference type="SUPFAM" id="SSF53671">
    <property type="entry name" value="Aspartate/ornithine carbamoyltransferase"/>
    <property type="match status" value="1"/>
</dbReference>
<dbReference type="InterPro" id="IPR006132">
    <property type="entry name" value="Asp/Orn_carbamoyltranf_P-bd"/>
</dbReference>
<organism evidence="6 7">
    <name type="scientific">Parvularcula lutaonensis</name>
    <dbReference type="NCBI Taxonomy" id="491923"/>
    <lineage>
        <taxon>Bacteria</taxon>
        <taxon>Pseudomonadati</taxon>
        <taxon>Pseudomonadota</taxon>
        <taxon>Alphaproteobacteria</taxon>
        <taxon>Parvularculales</taxon>
        <taxon>Parvularculaceae</taxon>
        <taxon>Parvularcula</taxon>
    </lineage>
</organism>
<comment type="caution">
    <text evidence="6">The sequence shown here is derived from an EMBL/GenBank/DDBJ whole genome shotgun (WGS) entry which is preliminary data.</text>
</comment>
<evidence type="ECO:0000256" key="3">
    <source>
        <dbReference type="RuleBase" id="RU003634"/>
    </source>
</evidence>
<name>A0ABV7MG63_9PROT</name>
<dbReference type="InterPro" id="IPR036901">
    <property type="entry name" value="Asp/Orn_carbamoylTrfase_sf"/>
</dbReference>
<keyword evidence="7" id="KW-1185">Reference proteome</keyword>
<dbReference type="NCBIfam" id="NF002032">
    <property type="entry name" value="PRK00856.1"/>
    <property type="match status" value="1"/>
</dbReference>
<feature type="domain" description="Aspartate/ornithine carbamoyltransferase Asp/Orn-binding" evidence="4">
    <location>
        <begin position="162"/>
        <end position="308"/>
    </location>
</feature>
<dbReference type="Pfam" id="PF00185">
    <property type="entry name" value="OTCace"/>
    <property type="match status" value="1"/>
</dbReference>
<evidence type="ECO:0000259" key="5">
    <source>
        <dbReference type="Pfam" id="PF02729"/>
    </source>
</evidence>
<dbReference type="Proteomes" id="UP001595607">
    <property type="component" value="Unassembled WGS sequence"/>
</dbReference>
<accession>A0ABV7MG63</accession>
<evidence type="ECO:0000256" key="1">
    <source>
        <dbReference type="ARBA" id="ARBA00003822"/>
    </source>
</evidence>
<reference evidence="7" key="1">
    <citation type="journal article" date="2019" name="Int. J. Syst. Evol. Microbiol.">
        <title>The Global Catalogue of Microorganisms (GCM) 10K type strain sequencing project: providing services to taxonomists for standard genome sequencing and annotation.</title>
        <authorList>
            <consortium name="The Broad Institute Genomics Platform"/>
            <consortium name="The Broad Institute Genome Sequencing Center for Infectious Disease"/>
            <person name="Wu L."/>
            <person name="Ma J."/>
        </authorList>
    </citation>
    <scope>NUCLEOTIDE SEQUENCE [LARGE SCALE GENOMIC DNA]</scope>
    <source>
        <strain evidence="7">KCTC 22245</strain>
    </source>
</reference>
<dbReference type="GO" id="GO:0004070">
    <property type="term" value="F:aspartate carbamoyltransferase activity"/>
    <property type="evidence" value="ECO:0007669"/>
    <property type="project" value="UniProtKB-EC"/>
</dbReference>
<evidence type="ECO:0000313" key="7">
    <source>
        <dbReference type="Proteomes" id="UP001595607"/>
    </source>
</evidence>